<dbReference type="CDD" id="cd01651">
    <property type="entry name" value="RT_G2_intron"/>
    <property type="match status" value="1"/>
</dbReference>
<dbReference type="InterPro" id="IPR000477">
    <property type="entry name" value="RT_dom"/>
</dbReference>
<dbReference type="EMBL" id="BDUD01000002">
    <property type="protein sequence ID" value="GBG22909.1"/>
    <property type="molecule type" value="Genomic_DNA"/>
</dbReference>
<dbReference type="PANTHER" id="PTHR34047:SF8">
    <property type="entry name" value="PROTEIN YKFC"/>
    <property type="match status" value="1"/>
</dbReference>
<accession>A0A2R5FXX8</accession>
<keyword evidence="2" id="KW-0808">Transferase</keyword>
<evidence type="ECO:0000313" key="2">
    <source>
        <dbReference type="EMBL" id="GBG22909.1"/>
    </source>
</evidence>
<feature type="domain" description="Reverse transcriptase" evidence="1">
    <location>
        <begin position="88"/>
        <end position="318"/>
    </location>
</feature>
<dbReference type="Proteomes" id="UP000245124">
    <property type="component" value="Unassembled WGS sequence"/>
</dbReference>
<gene>
    <name evidence="2" type="ORF">NIES4072_66210</name>
</gene>
<dbReference type="Pfam" id="PF13655">
    <property type="entry name" value="RVT_N"/>
    <property type="match status" value="1"/>
</dbReference>
<keyword evidence="2" id="KW-0548">Nucleotidyltransferase</keyword>
<dbReference type="InterPro" id="IPR051083">
    <property type="entry name" value="GrpII_Intron_Splice-Mob/Def"/>
</dbReference>
<dbReference type="InterPro" id="IPR043502">
    <property type="entry name" value="DNA/RNA_pol_sf"/>
</dbReference>
<dbReference type="InterPro" id="IPR025960">
    <property type="entry name" value="RVT_N"/>
</dbReference>
<proteinExistence type="predicted"/>
<keyword evidence="2" id="KW-0695">RNA-directed DNA polymerase</keyword>
<dbReference type="PANTHER" id="PTHR34047">
    <property type="entry name" value="NUCLEAR INTRON MATURASE 1, MITOCHONDRIAL-RELATED"/>
    <property type="match status" value="1"/>
</dbReference>
<dbReference type="AlphaFoldDB" id="A0A2R5FXX8"/>
<organism evidence="2 3">
    <name type="scientific">Nostoc commune NIES-4072</name>
    <dbReference type="NCBI Taxonomy" id="2005467"/>
    <lineage>
        <taxon>Bacteria</taxon>
        <taxon>Bacillati</taxon>
        <taxon>Cyanobacteriota</taxon>
        <taxon>Cyanophyceae</taxon>
        <taxon>Nostocales</taxon>
        <taxon>Nostocaceae</taxon>
        <taxon>Nostoc</taxon>
    </lineage>
</organism>
<reference evidence="2 3" key="1">
    <citation type="submission" date="2017-06" db="EMBL/GenBank/DDBJ databases">
        <title>Genome sequencing of cyanobaciteial culture collection at National Institute for Environmental Studies (NIES).</title>
        <authorList>
            <person name="Hirose Y."/>
            <person name="Shimura Y."/>
            <person name="Fujisawa T."/>
            <person name="Nakamura Y."/>
            <person name="Kawachi M."/>
        </authorList>
    </citation>
    <scope>NUCLEOTIDE SEQUENCE [LARGE SCALE GENOMIC DNA]</scope>
    <source>
        <strain evidence="2 3">NIES-4072</strain>
    </source>
</reference>
<evidence type="ECO:0000313" key="3">
    <source>
        <dbReference type="Proteomes" id="UP000245124"/>
    </source>
</evidence>
<dbReference type="SUPFAM" id="SSF56672">
    <property type="entry name" value="DNA/RNA polymerases"/>
    <property type="match status" value="1"/>
</dbReference>
<name>A0A2R5FXX8_NOSCO</name>
<dbReference type="PROSITE" id="PS50878">
    <property type="entry name" value="RT_POL"/>
    <property type="match status" value="1"/>
</dbReference>
<keyword evidence="3" id="KW-1185">Reference proteome</keyword>
<protein>
    <submittedName>
        <fullName evidence="2">Reverse transcriptase homolog</fullName>
    </submittedName>
</protein>
<comment type="caution">
    <text evidence="2">The sequence shown here is derived from an EMBL/GenBank/DDBJ whole genome shotgun (WGS) entry which is preliminary data.</text>
</comment>
<dbReference type="GO" id="GO:0003964">
    <property type="term" value="F:RNA-directed DNA polymerase activity"/>
    <property type="evidence" value="ECO:0007669"/>
    <property type="project" value="UniProtKB-KW"/>
</dbReference>
<sequence>MIGRSIKTSESWKSLPWKKFRKNLFRLQKRVFKAVQVGDKRKAKSLQKLILKSFAARFLAIRQVTQLNAGKKTAGIDDKTALTFEERFNLELLLRQPCWYHNKLRQIPIPKKDGSIRYLKVPTIADRAWQCLAKYALEPAHEATFHANSYGFRTGRSAHDAQTQIFENLKSTVNGINKRILELDIEKCFDRINHSTIIDNLIAPKGLKLGIFRCLKAGITPEFPEQGTCQGGVVSPLLANIALNGIEKVHKYKNQDPRHSDPCVRYADDMVFFLKPEDDEKQILDKICQFLAERGLKPTFRTLTVTKVFSLFFRIKQS</sequence>
<evidence type="ECO:0000259" key="1">
    <source>
        <dbReference type="PROSITE" id="PS50878"/>
    </source>
</evidence>
<dbReference type="Pfam" id="PF00078">
    <property type="entry name" value="RVT_1"/>
    <property type="match status" value="1"/>
</dbReference>